<evidence type="ECO:0000313" key="1">
    <source>
        <dbReference type="EMBL" id="KAI4302017.1"/>
    </source>
</evidence>
<reference evidence="1 2" key="1">
    <citation type="journal article" date="2022" name="DNA Res.">
        <title>Chromosomal-level genome assembly of the orchid tree Bauhinia variegata (Leguminosae; Cercidoideae) supports the allotetraploid origin hypothesis of Bauhinia.</title>
        <authorList>
            <person name="Zhong Y."/>
            <person name="Chen Y."/>
            <person name="Zheng D."/>
            <person name="Pang J."/>
            <person name="Liu Y."/>
            <person name="Luo S."/>
            <person name="Meng S."/>
            <person name="Qian L."/>
            <person name="Wei D."/>
            <person name="Dai S."/>
            <person name="Zhou R."/>
        </authorList>
    </citation>
    <scope>NUCLEOTIDE SEQUENCE [LARGE SCALE GENOMIC DNA]</scope>
    <source>
        <strain evidence="1">BV-YZ2020</strain>
    </source>
</reference>
<organism evidence="1 2">
    <name type="scientific">Bauhinia variegata</name>
    <name type="common">Purple orchid tree</name>
    <name type="synonym">Phanera variegata</name>
    <dbReference type="NCBI Taxonomy" id="167791"/>
    <lineage>
        <taxon>Eukaryota</taxon>
        <taxon>Viridiplantae</taxon>
        <taxon>Streptophyta</taxon>
        <taxon>Embryophyta</taxon>
        <taxon>Tracheophyta</taxon>
        <taxon>Spermatophyta</taxon>
        <taxon>Magnoliopsida</taxon>
        <taxon>eudicotyledons</taxon>
        <taxon>Gunneridae</taxon>
        <taxon>Pentapetalae</taxon>
        <taxon>rosids</taxon>
        <taxon>fabids</taxon>
        <taxon>Fabales</taxon>
        <taxon>Fabaceae</taxon>
        <taxon>Cercidoideae</taxon>
        <taxon>Cercideae</taxon>
        <taxon>Bauhiniinae</taxon>
        <taxon>Bauhinia</taxon>
    </lineage>
</organism>
<dbReference type="EMBL" id="CM039438">
    <property type="protein sequence ID" value="KAI4302017.1"/>
    <property type="molecule type" value="Genomic_DNA"/>
</dbReference>
<accession>A0ACB9KY30</accession>
<dbReference type="Proteomes" id="UP000828941">
    <property type="component" value="Chromosome 13"/>
</dbReference>
<protein>
    <submittedName>
        <fullName evidence="1">Uncharacterized protein</fullName>
    </submittedName>
</protein>
<evidence type="ECO:0000313" key="2">
    <source>
        <dbReference type="Proteomes" id="UP000828941"/>
    </source>
</evidence>
<proteinExistence type="predicted"/>
<sequence>MGRNESLRRRRCGSNSSSRNRHYHLVAFIIVLLNETIYSTRFSGWVICNVARLSESFLPFTFLMFHAEYLHLDGN</sequence>
<keyword evidence="2" id="KW-1185">Reference proteome</keyword>
<comment type="caution">
    <text evidence="1">The sequence shown here is derived from an EMBL/GenBank/DDBJ whole genome shotgun (WGS) entry which is preliminary data.</text>
</comment>
<gene>
    <name evidence="1" type="ORF">L6164_035240</name>
</gene>
<name>A0ACB9KY30_BAUVA</name>